<dbReference type="SUPFAM" id="SSF53335">
    <property type="entry name" value="S-adenosyl-L-methionine-dependent methyltransferases"/>
    <property type="match status" value="2"/>
</dbReference>
<reference evidence="2" key="1">
    <citation type="submission" date="2025-08" db="UniProtKB">
        <authorList>
            <consortium name="RefSeq"/>
        </authorList>
    </citation>
    <scope>IDENTIFICATION</scope>
    <source>
        <tissue evidence="2">Gonads</tissue>
    </source>
</reference>
<dbReference type="GO" id="GO:0008168">
    <property type="term" value="F:methyltransferase activity"/>
    <property type="evidence" value="ECO:0007669"/>
    <property type="project" value="InterPro"/>
</dbReference>
<proteinExistence type="predicted"/>
<evidence type="ECO:0000313" key="2">
    <source>
        <dbReference type="RefSeq" id="XP_013398519.1"/>
    </source>
</evidence>
<keyword evidence="1" id="KW-1185">Reference proteome</keyword>
<sequence>MAEVQVPHSHIPYGKEGSGFYSDNHIACFNVVDAATPMALNALEKVPVKSLNVPFVIADFGTADGGTSMILLKKMIELLRVRHGKDLPVQVVYEDQPVNDFKSLFFRVQGLLSHAPPSYMQEFDNVYVLASGTSFYSQCLPPGSLHFGMSFTAMHWLSTRPCRITGALHFTEITDYKEKAVFQAQAAKDWETILLARAKELRSGGRMVVINLAIDKEGQSAGTTKNIKESVFHSFTKYWKEMATEGEITQVGEHDFNKYWKQMVTEGEITQVGEHDFNKYWKQIVTEGEITQVGEPNFNKNWKQIVTEGEITQEEFDNTNFNMYYRTVEECSAPFCDPNSAVSKSGLKLLAIETKVVRCPFHEKWIKSGRKADQEAAADHARRCVRSPRTWSNSTFLSGLDSSRSEEEKAAIVDKFFLKYEKAVASAPEDHGVDFVHAYMDIEKV</sequence>
<evidence type="ECO:0000313" key="1">
    <source>
        <dbReference type="Proteomes" id="UP000085678"/>
    </source>
</evidence>
<accession>A0A1S3ILX3</accession>
<dbReference type="InterPro" id="IPR029063">
    <property type="entry name" value="SAM-dependent_MTases_sf"/>
</dbReference>
<dbReference type="InParanoid" id="A0A1S3ILX3"/>
<protein>
    <submittedName>
        <fullName evidence="2">Gibberellic acid methyltransferase 2-like</fullName>
    </submittedName>
</protein>
<organism evidence="1 2">
    <name type="scientific">Lingula anatina</name>
    <name type="common">Brachiopod</name>
    <name type="synonym">Lingula unguis</name>
    <dbReference type="NCBI Taxonomy" id="7574"/>
    <lineage>
        <taxon>Eukaryota</taxon>
        <taxon>Metazoa</taxon>
        <taxon>Spiralia</taxon>
        <taxon>Lophotrochozoa</taxon>
        <taxon>Brachiopoda</taxon>
        <taxon>Linguliformea</taxon>
        <taxon>Lingulata</taxon>
        <taxon>Lingulida</taxon>
        <taxon>Linguloidea</taxon>
        <taxon>Lingulidae</taxon>
        <taxon>Lingula</taxon>
    </lineage>
</organism>
<dbReference type="Pfam" id="PF03492">
    <property type="entry name" value="Methyltransf_7"/>
    <property type="match status" value="1"/>
</dbReference>
<dbReference type="AlphaFoldDB" id="A0A1S3ILX3"/>
<dbReference type="KEGG" id="lak:106164996"/>
<dbReference type="Gene3D" id="3.40.50.150">
    <property type="entry name" value="Vaccinia Virus protein VP39"/>
    <property type="match status" value="1"/>
</dbReference>
<dbReference type="GeneID" id="106164996"/>
<dbReference type="Proteomes" id="UP000085678">
    <property type="component" value="Unplaced"/>
</dbReference>
<name>A0A1S3ILX3_LINAN</name>
<gene>
    <name evidence="2" type="primary">LOC106164996</name>
</gene>
<dbReference type="PANTHER" id="PTHR31009">
    <property type="entry name" value="S-ADENOSYL-L-METHIONINE:CARBOXYL METHYLTRANSFERASE FAMILY PROTEIN"/>
    <property type="match status" value="1"/>
</dbReference>
<dbReference type="OrthoDB" id="1890922at2759"/>
<dbReference type="RefSeq" id="XP_013398519.1">
    <property type="nucleotide sequence ID" value="XM_013543065.1"/>
</dbReference>
<dbReference type="InterPro" id="IPR005299">
    <property type="entry name" value="MeTrfase_7"/>
</dbReference>